<dbReference type="KEGG" id="aten:116307407"/>
<dbReference type="PRINTS" id="PR01438">
    <property type="entry name" value="UNVRSLSTRESS"/>
</dbReference>
<dbReference type="InterPro" id="IPR006016">
    <property type="entry name" value="UspA"/>
</dbReference>
<dbReference type="Proteomes" id="UP000515163">
    <property type="component" value="Unplaced"/>
</dbReference>
<keyword evidence="3" id="KW-1185">Reference proteome</keyword>
<dbReference type="PANTHER" id="PTHR46989">
    <property type="entry name" value="USP DOMAIN-CONTAINING PROTEIN"/>
    <property type="match status" value="1"/>
</dbReference>
<feature type="region of interest" description="Disordered" evidence="1">
    <location>
        <begin position="149"/>
        <end position="226"/>
    </location>
</feature>
<evidence type="ECO:0000313" key="4">
    <source>
        <dbReference type="RefSeq" id="XP_031573518.1"/>
    </source>
</evidence>
<feature type="compositionally biased region" description="Basic and acidic residues" evidence="1">
    <location>
        <begin position="195"/>
        <end position="209"/>
    </location>
</feature>
<protein>
    <submittedName>
        <fullName evidence="4">Uncharacterized protein LOC116307407</fullName>
    </submittedName>
</protein>
<dbReference type="InterPro" id="IPR014729">
    <property type="entry name" value="Rossmann-like_a/b/a_fold"/>
</dbReference>
<feature type="compositionally biased region" description="Polar residues" evidence="1">
    <location>
        <begin position="211"/>
        <end position="226"/>
    </location>
</feature>
<gene>
    <name evidence="4" type="primary">LOC116307407</name>
</gene>
<proteinExistence type="predicted"/>
<dbReference type="GeneID" id="116307407"/>
<dbReference type="AlphaFoldDB" id="A0A6P8J6K3"/>
<dbReference type="OrthoDB" id="843225at2759"/>
<feature type="domain" description="UspA" evidence="2">
    <location>
        <begin position="4"/>
        <end position="150"/>
    </location>
</feature>
<feature type="compositionally biased region" description="Basic and acidic residues" evidence="1">
    <location>
        <begin position="160"/>
        <end position="172"/>
    </location>
</feature>
<dbReference type="PANTHER" id="PTHR46989:SF3">
    <property type="entry name" value="USPA DOMAIN-CONTAINING PROTEIN"/>
    <property type="match status" value="1"/>
</dbReference>
<evidence type="ECO:0000259" key="2">
    <source>
        <dbReference type="Pfam" id="PF00582"/>
    </source>
</evidence>
<evidence type="ECO:0000313" key="3">
    <source>
        <dbReference type="Proteomes" id="UP000515163"/>
    </source>
</evidence>
<dbReference type="InParanoid" id="A0A6P8J6K3"/>
<reference evidence="4" key="1">
    <citation type="submission" date="2025-08" db="UniProtKB">
        <authorList>
            <consortium name="RefSeq"/>
        </authorList>
    </citation>
    <scope>IDENTIFICATION</scope>
    <source>
        <tissue evidence="4">Tentacle</tissue>
    </source>
</reference>
<dbReference type="RefSeq" id="XP_031573518.1">
    <property type="nucleotide sequence ID" value="XM_031717658.1"/>
</dbReference>
<dbReference type="Pfam" id="PF00582">
    <property type="entry name" value="Usp"/>
    <property type="match status" value="1"/>
</dbReference>
<name>A0A6P8J6K3_ACTTE</name>
<dbReference type="InterPro" id="IPR006015">
    <property type="entry name" value="Universal_stress_UspA"/>
</dbReference>
<evidence type="ECO:0000256" key="1">
    <source>
        <dbReference type="SAM" id="MobiDB-lite"/>
    </source>
</evidence>
<accession>A0A6P8J6K3</accession>
<dbReference type="CDD" id="cd23659">
    <property type="entry name" value="USP_At3g01520-like"/>
    <property type="match status" value="1"/>
</dbReference>
<dbReference type="SUPFAM" id="SSF52402">
    <property type="entry name" value="Adenine nucleotide alpha hydrolases-like"/>
    <property type="match status" value="1"/>
</dbReference>
<organism evidence="3 4">
    <name type="scientific">Actinia tenebrosa</name>
    <name type="common">Australian red waratah sea anemone</name>
    <dbReference type="NCBI Taxonomy" id="6105"/>
    <lineage>
        <taxon>Eukaryota</taxon>
        <taxon>Metazoa</taxon>
        <taxon>Cnidaria</taxon>
        <taxon>Anthozoa</taxon>
        <taxon>Hexacorallia</taxon>
        <taxon>Actiniaria</taxon>
        <taxon>Actiniidae</taxon>
        <taxon>Actinia</taxon>
    </lineage>
</organism>
<sequence length="226" mass="25822">MAGRRILIAIDGSEHSERAFDWYCENIRLEDDVLVFSHTLELPPKPPTPFPYVEGFYENWKKEIELARTESRNMLAKYQYICEERNIEILNAVYDERYQPGPSICKVAEENNVSLIILGSRGLGKVRRTFLGSISDYVVHHAHLPVCVVPPADQDPQHNNLKEEKTRSRDARTPSPLQEQPKEQSKQAKPKSIKSKPETQPESKPKPEADSQLQGEEQETAPETTT</sequence>
<dbReference type="Gene3D" id="3.40.50.620">
    <property type="entry name" value="HUPs"/>
    <property type="match status" value="1"/>
</dbReference>